<evidence type="ECO:0000313" key="2">
    <source>
        <dbReference type="Proteomes" id="UP001432401"/>
    </source>
</evidence>
<reference evidence="1 2" key="1">
    <citation type="submission" date="2024-06" db="EMBL/GenBank/DDBJ databases">
        <authorList>
            <person name="Bataeva Y.V."/>
            <person name="Grigorian L.N."/>
            <person name="Solomentsev V.I."/>
        </authorList>
    </citation>
    <scope>NUCLEOTIDE SEQUENCE [LARGE SCALE GENOMIC DNA]</scope>
    <source>
        <strain evidence="2">SCPM-O-B-12605 (RCAM04882)</strain>
    </source>
</reference>
<accession>A0ABV1ZZ70</accession>
<dbReference type="RefSeq" id="WP_344181509.1">
    <property type="nucleotide sequence ID" value="NZ_JBEQNA010000001.1"/>
</dbReference>
<name>A0ABV1ZZ70_9ACTN</name>
<sequence>MDENTAPAQADPGYAVGRLAEAFTAALTHEDPRVREAAERRADAWRLVVAGMADGTLDIGSGAPVRHLPPWVTLEIAPGGFATGRAAAGGLLRPHEEALARRHGLPATRSALYAHHLTQDGLAELSGLLDSGAYEIDVPEQAALLGVAWLVRAGDTAGALRLLAAVEPFADTLCFTPRPAPFHELPGRVVHRASAGEVRADLDRRTRRRSPAENRPLVQQEALAVWNPFADRVLAHWWQTRAGDRVDGRRPEGWRARGADLLAEYARLAAEHTLCTKHRRPKENLAVMLTALREAVESDGPTARSRGLLQHAVDSMVRKRGLPGSPAHTALRTAQAAHAARPTHDVLAGLVSARLAGLPQNSGVPRIEEALAPATREEADGLRVPVGWPVPGPLRRIALRAAAAPLDDLVALGVVPSAEVMAELVPALTASAEAAAAPDPALSRLVAAHHRAFSRRRSLMLLNLESQVRADRLPWVRALRPHLSDTGTRREAVSRLVPELGASALTHFPGTVLPNPLVREFNAVSRSAGLDLPWLEELAADIFTGEFAPKFLRAAKAAASLVEGTAYARYYGIDCAEVLALEEAPPAGSADRTSPFALLCAERAGLRRSGVASSGTVIEQAQILTTHNLATLVGAGAAPAAGWADLAWRAHALAVAAVERLPRVGTPRGHVRSAAFSWRQAVFFLSLCPAPEQRGAVARMEESLLARPRHTRERMAPVVAGLRRVVDGGPLVEGGSDGARRFLGWSERQHWMLEIAPQALLPRTRRWG</sequence>
<proteinExistence type="predicted"/>
<keyword evidence="2" id="KW-1185">Reference proteome</keyword>
<gene>
    <name evidence="1" type="ORF">ABUK86_21670</name>
</gene>
<dbReference type="EMBL" id="JBEQNB010000012">
    <property type="protein sequence ID" value="MES0836402.1"/>
    <property type="molecule type" value="Genomic_DNA"/>
</dbReference>
<organism evidence="1 2">
    <name type="scientific">Nocardiopsis tropica</name>
    <dbReference type="NCBI Taxonomy" id="109330"/>
    <lineage>
        <taxon>Bacteria</taxon>
        <taxon>Bacillati</taxon>
        <taxon>Actinomycetota</taxon>
        <taxon>Actinomycetes</taxon>
        <taxon>Streptosporangiales</taxon>
        <taxon>Nocardiopsidaceae</taxon>
        <taxon>Nocardiopsis</taxon>
    </lineage>
</organism>
<evidence type="ECO:0000313" key="1">
    <source>
        <dbReference type="EMBL" id="MES0836402.1"/>
    </source>
</evidence>
<dbReference type="Proteomes" id="UP001432401">
    <property type="component" value="Unassembled WGS sequence"/>
</dbReference>
<comment type="caution">
    <text evidence="1">The sequence shown here is derived from an EMBL/GenBank/DDBJ whole genome shotgun (WGS) entry which is preliminary data.</text>
</comment>
<protein>
    <submittedName>
        <fullName evidence="1">Transcriptional regulator</fullName>
    </submittedName>
</protein>